<dbReference type="AlphaFoldDB" id="A0AA88D829"/>
<proteinExistence type="predicted"/>
<reference evidence="1" key="1">
    <citation type="submission" date="2023-07" db="EMBL/GenBank/DDBJ databases">
        <title>draft genome sequence of fig (Ficus carica).</title>
        <authorList>
            <person name="Takahashi T."/>
            <person name="Nishimura K."/>
        </authorList>
    </citation>
    <scope>NUCLEOTIDE SEQUENCE</scope>
</reference>
<dbReference type="Proteomes" id="UP001187192">
    <property type="component" value="Unassembled WGS sequence"/>
</dbReference>
<dbReference type="Gramene" id="FCD_00011877-RA">
    <property type="protein sequence ID" value="FCD_00011877-RA:cds"/>
    <property type="gene ID" value="FCD_00011877"/>
</dbReference>
<dbReference type="EMBL" id="BTGU01000027">
    <property type="protein sequence ID" value="GMN48070.1"/>
    <property type="molecule type" value="Genomic_DNA"/>
</dbReference>
<sequence length="54" mass="6299">MPLLEMMLAPETMKTQQKIVESGRELEFHVEILEIRAEISEFRTKIPKIVTLTV</sequence>
<accession>A0AA88D829</accession>
<protein>
    <submittedName>
        <fullName evidence="1">Uncharacterized protein</fullName>
    </submittedName>
</protein>
<evidence type="ECO:0000313" key="2">
    <source>
        <dbReference type="Proteomes" id="UP001187192"/>
    </source>
</evidence>
<comment type="caution">
    <text evidence="1">The sequence shown here is derived from an EMBL/GenBank/DDBJ whole genome shotgun (WGS) entry which is preliminary data.</text>
</comment>
<gene>
    <name evidence="1" type="ORF">TIFTF001_017253</name>
</gene>
<organism evidence="1 2">
    <name type="scientific">Ficus carica</name>
    <name type="common">Common fig</name>
    <dbReference type="NCBI Taxonomy" id="3494"/>
    <lineage>
        <taxon>Eukaryota</taxon>
        <taxon>Viridiplantae</taxon>
        <taxon>Streptophyta</taxon>
        <taxon>Embryophyta</taxon>
        <taxon>Tracheophyta</taxon>
        <taxon>Spermatophyta</taxon>
        <taxon>Magnoliopsida</taxon>
        <taxon>eudicotyledons</taxon>
        <taxon>Gunneridae</taxon>
        <taxon>Pentapetalae</taxon>
        <taxon>rosids</taxon>
        <taxon>fabids</taxon>
        <taxon>Rosales</taxon>
        <taxon>Moraceae</taxon>
        <taxon>Ficeae</taxon>
        <taxon>Ficus</taxon>
    </lineage>
</organism>
<keyword evidence="2" id="KW-1185">Reference proteome</keyword>
<name>A0AA88D829_FICCA</name>
<evidence type="ECO:0000313" key="1">
    <source>
        <dbReference type="EMBL" id="GMN48070.1"/>
    </source>
</evidence>